<proteinExistence type="predicted"/>
<accession>A0A7S3MZC2</accession>
<reference evidence="2" key="1">
    <citation type="submission" date="2021-01" db="EMBL/GenBank/DDBJ databases">
        <authorList>
            <person name="Corre E."/>
            <person name="Pelletier E."/>
            <person name="Niang G."/>
            <person name="Scheremetjew M."/>
            <person name="Finn R."/>
            <person name="Kale V."/>
            <person name="Holt S."/>
            <person name="Cochrane G."/>
            <person name="Meng A."/>
            <person name="Brown T."/>
            <person name="Cohen L."/>
        </authorList>
    </citation>
    <scope>NUCLEOTIDE SEQUENCE</scope>
    <source>
        <strain evidence="2">S3</strain>
    </source>
</reference>
<dbReference type="EMBL" id="HBIH01016379">
    <property type="protein sequence ID" value="CAE0326085.1"/>
    <property type="molecule type" value="Transcribed_RNA"/>
</dbReference>
<feature type="coiled-coil region" evidence="1">
    <location>
        <begin position="68"/>
        <end position="95"/>
    </location>
</feature>
<evidence type="ECO:0000256" key="1">
    <source>
        <dbReference type="SAM" id="Coils"/>
    </source>
</evidence>
<gene>
    <name evidence="2" type="ORF">SINC0208_LOCUS6711</name>
</gene>
<evidence type="ECO:0000313" key="2">
    <source>
        <dbReference type="EMBL" id="CAE0326085.1"/>
    </source>
</evidence>
<organism evidence="2">
    <name type="scientific">Strombidium inclinatum</name>
    <dbReference type="NCBI Taxonomy" id="197538"/>
    <lineage>
        <taxon>Eukaryota</taxon>
        <taxon>Sar</taxon>
        <taxon>Alveolata</taxon>
        <taxon>Ciliophora</taxon>
        <taxon>Intramacronucleata</taxon>
        <taxon>Spirotrichea</taxon>
        <taxon>Oligotrichia</taxon>
        <taxon>Strombidiidae</taxon>
        <taxon>Strombidium</taxon>
    </lineage>
</organism>
<name>A0A7S3MZC2_9SPIT</name>
<sequence length="111" mass="13176">MKDRLKMKELLDKDSTFKSVKRLSTEDDIFKRMANKQMAREGRIRLQYASPRDYRVDIKRNYSSKADLNKLTKEIAAERRKRKDVEIELKRIIEQSRNGGHKLTGSVFDRS</sequence>
<protein>
    <submittedName>
        <fullName evidence="2">Uncharacterized protein</fullName>
    </submittedName>
</protein>
<keyword evidence="1" id="KW-0175">Coiled coil</keyword>
<dbReference type="AlphaFoldDB" id="A0A7S3MZC2"/>